<protein>
    <submittedName>
        <fullName evidence="6">HNRNPLL</fullName>
    </submittedName>
</protein>
<dbReference type="InterPro" id="IPR021790">
    <property type="entry name" value="PTBP1-like_RRM2"/>
</dbReference>
<dbReference type="InterPro" id="IPR000504">
    <property type="entry name" value="RRM_dom"/>
</dbReference>
<evidence type="ECO:0000313" key="7">
    <source>
        <dbReference type="Proteomes" id="UP000593567"/>
    </source>
</evidence>
<dbReference type="PROSITE" id="PS50102">
    <property type="entry name" value="RRM"/>
    <property type="match status" value="1"/>
</dbReference>
<proteinExistence type="predicted"/>
<gene>
    <name evidence="6" type="ORF">EB796_001602</name>
</gene>
<dbReference type="GO" id="GO:0003723">
    <property type="term" value="F:RNA binding"/>
    <property type="evidence" value="ECO:0007669"/>
    <property type="project" value="UniProtKB-UniRule"/>
</dbReference>
<keyword evidence="7" id="KW-1185">Reference proteome</keyword>
<feature type="compositionally biased region" description="Basic and acidic residues" evidence="4">
    <location>
        <begin position="34"/>
        <end position="45"/>
    </location>
</feature>
<dbReference type="Pfam" id="PF11835">
    <property type="entry name" value="RRM_8"/>
    <property type="match status" value="1"/>
</dbReference>
<sequence length="385" mass="41534">MIALTSVGGRGDGRREDRFQSGVGRGGGSGGIRTYEKNPDIERHNAPPSRVLHVRGLKEYATQNDIVDAVKQFGRVTYVMMIPRNRQALVEMESVDAAKMVVRYAESSAIYVCGHPAFFNFSTSDSIKRPEGMPDFDSGMGNGPKQMESNILVIVVQNPKYPITVDVIHTITSPHGDVLRIMIMRKQNVTALVEFDNYESARKAKQALNGCDVYSGCCTLKIESAGPDLTRLNVMKNDKDTFDYTNPNPGAGMQGGRGALLGDGPPRGGGFGNSSSGWDDGGNQSQGSSFFGDQNQGFNQRGFSGGNDNSFNGPGVVLVAETMTWGETTWVATTASMTEGSDEGEVEVACQGVVDFLVIEEVSKEAEVEDGAVVTWEVCRVVQWA</sequence>
<evidence type="ECO:0000313" key="6">
    <source>
        <dbReference type="EMBL" id="KAF6040079.1"/>
    </source>
</evidence>
<feature type="region of interest" description="Disordered" evidence="4">
    <location>
        <begin position="247"/>
        <end position="291"/>
    </location>
</feature>
<dbReference type="Gene3D" id="3.30.70.330">
    <property type="match status" value="2"/>
</dbReference>
<dbReference type="InterPro" id="IPR035979">
    <property type="entry name" value="RBD_domain_sf"/>
</dbReference>
<feature type="compositionally biased region" description="Gly residues" evidence="4">
    <location>
        <begin position="252"/>
        <end position="272"/>
    </location>
</feature>
<dbReference type="PANTHER" id="PTHR15592">
    <property type="entry name" value="MATRIN 3/NUCLEAR PROTEIN 220-RELATED"/>
    <property type="match status" value="1"/>
</dbReference>
<evidence type="ECO:0000256" key="3">
    <source>
        <dbReference type="PROSITE-ProRule" id="PRU00176"/>
    </source>
</evidence>
<dbReference type="OrthoDB" id="302770at2759"/>
<comment type="caution">
    <text evidence="6">The sequence shown here is derived from an EMBL/GenBank/DDBJ whole genome shotgun (WGS) entry which is preliminary data.</text>
</comment>
<keyword evidence="2 3" id="KW-0694">RNA-binding</keyword>
<feature type="domain" description="RRM" evidence="5">
    <location>
        <begin position="152"/>
        <end position="227"/>
    </location>
</feature>
<dbReference type="InterPro" id="IPR012677">
    <property type="entry name" value="Nucleotide-bd_a/b_plait_sf"/>
</dbReference>
<reference evidence="6" key="1">
    <citation type="submission" date="2020-06" db="EMBL/GenBank/DDBJ databases">
        <title>Draft genome of Bugula neritina, a colonial animal packing powerful symbionts and potential medicines.</title>
        <authorList>
            <person name="Rayko M."/>
        </authorList>
    </citation>
    <scope>NUCLEOTIDE SEQUENCE [LARGE SCALE GENOMIC DNA]</scope>
    <source>
        <strain evidence="6">Kwan_BN1</strain>
    </source>
</reference>
<evidence type="ECO:0000256" key="4">
    <source>
        <dbReference type="SAM" id="MobiDB-lite"/>
    </source>
</evidence>
<feature type="region of interest" description="Disordered" evidence="4">
    <location>
        <begin position="1"/>
        <end position="46"/>
    </location>
</feature>
<dbReference type="AlphaFoldDB" id="A0A7J7KPH1"/>
<evidence type="ECO:0000256" key="2">
    <source>
        <dbReference type="ARBA" id="ARBA00022884"/>
    </source>
</evidence>
<dbReference type="SMART" id="SM00360">
    <property type="entry name" value="RRM"/>
    <property type="match status" value="2"/>
</dbReference>
<accession>A0A7J7KPH1</accession>
<dbReference type="Pfam" id="PF00076">
    <property type="entry name" value="RRM_1"/>
    <property type="match status" value="1"/>
</dbReference>
<dbReference type="EMBL" id="VXIV02000183">
    <property type="protein sequence ID" value="KAF6040079.1"/>
    <property type="molecule type" value="Genomic_DNA"/>
</dbReference>
<evidence type="ECO:0000256" key="1">
    <source>
        <dbReference type="ARBA" id="ARBA00022737"/>
    </source>
</evidence>
<dbReference type="Proteomes" id="UP000593567">
    <property type="component" value="Unassembled WGS sequence"/>
</dbReference>
<feature type="compositionally biased region" description="Low complexity" evidence="4">
    <location>
        <begin position="273"/>
        <end position="291"/>
    </location>
</feature>
<organism evidence="6 7">
    <name type="scientific">Bugula neritina</name>
    <name type="common">Brown bryozoan</name>
    <name type="synonym">Sertularia neritina</name>
    <dbReference type="NCBI Taxonomy" id="10212"/>
    <lineage>
        <taxon>Eukaryota</taxon>
        <taxon>Metazoa</taxon>
        <taxon>Spiralia</taxon>
        <taxon>Lophotrochozoa</taxon>
        <taxon>Bryozoa</taxon>
        <taxon>Gymnolaemata</taxon>
        <taxon>Cheilostomatida</taxon>
        <taxon>Flustrina</taxon>
        <taxon>Buguloidea</taxon>
        <taxon>Bugulidae</taxon>
        <taxon>Bugula</taxon>
    </lineage>
</organism>
<name>A0A7J7KPH1_BUGNE</name>
<evidence type="ECO:0000259" key="5">
    <source>
        <dbReference type="PROSITE" id="PS50102"/>
    </source>
</evidence>
<dbReference type="SUPFAM" id="SSF54928">
    <property type="entry name" value="RNA-binding domain, RBD"/>
    <property type="match status" value="1"/>
</dbReference>
<keyword evidence="1" id="KW-0677">Repeat</keyword>